<dbReference type="EMBL" id="LSBJ02000006">
    <property type="protein sequence ID" value="OAQ63430.1"/>
    <property type="molecule type" value="Genomic_DNA"/>
</dbReference>
<accession>A0A179FDP4</accession>
<sequence>MSLWEKVRDKTAVEAWAWAVSANSVVDSGLARRQRRLLSRMRRRQRRLRWDLPEIPGVAWMVVDGCENGRM</sequence>
<dbReference type="RefSeq" id="XP_018141010.1">
    <property type="nucleotide sequence ID" value="XM_018294228.1"/>
</dbReference>
<dbReference type="Proteomes" id="UP000078397">
    <property type="component" value="Unassembled WGS sequence"/>
</dbReference>
<comment type="caution">
    <text evidence="1">The sequence shown here is derived from an EMBL/GenBank/DDBJ whole genome shotgun (WGS) entry which is preliminary data.</text>
</comment>
<gene>
    <name evidence="1" type="ORF">VFPPC_16475</name>
</gene>
<protein>
    <submittedName>
        <fullName evidence="1">Uncharacterized protein</fullName>
    </submittedName>
</protein>
<evidence type="ECO:0000313" key="2">
    <source>
        <dbReference type="Proteomes" id="UP000078397"/>
    </source>
</evidence>
<reference evidence="1 2" key="1">
    <citation type="journal article" date="2016" name="PLoS Pathog.">
        <title>Biosynthesis of antibiotic leucinostatins in bio-control fungus Purpureocillium lilacinum and their inhibition on phytophthora revealed by genome mining.</title>
        <authorList>
            <person name="Wang G."/>
            <person name="Liu Z."/>
            <person name="Lin R."/>
            <person name="Li E."/>
            <person name="Mao Z."/>
            <person name="Ling J."/>
            <person name="Yang Y."/>
            <person name="Yin W.B."/>
            <person name="Xie B."/>
        </authorList>
    </citation>
    <scope>NUCLEOTIDE SEQUENCE [LARGE SCALE GENOMIC DNA]</scope>
    <source>
        <strain evidence="1">170</strain>
    </source>
</reference>
<organism evidence="1 2">
    <name type="scientific">Pochonia chlamydosporia 170</name>
    <dbReference type="NCBI Taxonomy" id="1380566"/>
    <lineage>
        <taxon>Eukaryota</taxon>
        <taxon>Fungi</taxon>
        <taxon>Dikarya</taxon>
        <taxon>Ascomycota</taxon>
        <taxon>Pezizomycotina</taxon>
        <taxon>Sordariomycetes</taxon>
        <taxon>Hypocreomycetidae</taxon>
        <taxon>Hypocreales</taxon>
        <taxon>Clavicipitaceae</taxon>
        <taxon>Pochonia</taxon>
    </lineage>
</organism>
<dbReference type="GeneID" id="28858222"/>
<name>A0A179FDP4_METCM</name>
<keyword evidence="2" id="KW-1185">Reference proteome</keyword>
<dbReference type="KEGG" id="pchm:VFPPC_16475"/>
<evidence type="ECO:0000313" key="1">
    <source>
        <dbReference type="EMBL" id="OAQ63430.1"/>
    </source>
</evidence>
<proteinExistence type="predicted"/>
<dbReference type="AlphaFoldDB" id="A0A179FDP4"/>